<protein>
    <recommendedName>
        <fullName evidence="2">Sortilin N-terminal domain-containing protein</fullName>
    </recommendedName>
</protein>
<dbReference type="AlphaFoldDB" id="X0WD17"/>
<name>X0WD17_9ZZZZ</name>
<comment type="caution">
    <text evidence="1">The sequence shown here is derived from an EMBL/GenBank/DDBJ whole genome shotgun (WGS) entry which is preliminary data.</text>
</comment>
<feature type="non-terminal residue" evidence="1">
    <location>
        <position position="1"/>
    </location>
</feature>
<dbReference type="InterPro" id="IPR015943">
    <property type="entry name" value="WD40/YVTN_repeat-like_dom_sf"/>
</dbReference>
<reference evidence="1" key="1">
    <citation type="journal article" date="2014" name="Front. Microbiol.">
        <title>High frequency of phylogenetically diverse reductive dehalogenase-homologous genes in deep subseafloor sedimentary metagenomes.</title>
        <authorList>
            <person name="Kawai M."/>
            <person name="Futagami T."/>
            <person name="Toyoda A."/>
            <person name="Takaki Y."/>
            <person name="Nishi S."/>
            <person name="Hori S."/>
            <person name="Arai W."/>
            <person name="Tsubouchi T."/>
            <person name="Morono Y."/>
            <person name="Uchiyama I."/>
            <person name="Ito T."/>
            <person name="Fujiyama A."/>
            <person name="Inagaki F."/>
            <person name="Takami H."/>
        </authorList>
    </citation>
    <scope>NUCLEOTIDE SEQUENCE</scope>
    <source>
        <strain evidence="1">Expedition CK06-06</strain>
    </source>
</reference>
<gene>
    <name evidence="1" type="ORF">S01H1_56763</name>
</gene>
<dbReference type="EMBL" id="BARS01036978">
    <property type="protein sequence ID" value="GAG21102.1"/>
    <property type="molecule type" value="Genomic_DNA"/>
</dbReference>
<evidence type="ECO:0000313" key="1">
    <source>
        <dbReference type="EMBL" id="GAG21102.1"/>
    </source>
</evidence>
<sequence>SKNYGETWEDISKGIPIGPVNVIREDPFDKNILYVGTDAGVYVSKDRGETWNVLGGNLSTVYVLDLIIHPRDNVIVIATHGRGMWALDAKPINKGRRQRSFF</sequence>
<evidence type="ECO:0008006" key="2">
    <source>
        <dbReference type="Google" id="ProtNLM"/>
    </source>
</evidence>
<accession>X0WD17</accession>
<dbReference type="SUPFAM" id="SSF110296">
    <property type="entry name" value="Oligoxyloglucan reducing end-specific cellobiohydrolase"/>
    <property type="match status" value="1"/>
</dbReference>
<proteinExistence type="predicted"/>
<organism evidence="1">
    <name type="scientific">marine sediment metagenome</name>
    <dbReference type="NCBI Taxonomy" id="412755"/>
    <lineage>
        <taxon>unclassified sequences</taxon>
        <taxon>metagenomes</taxon>
        <taxon>ecological metagenomes</taxon>
    </lineage>
</organism>
<dbReference type="Gene3D" id="2.130.10.10">
    <property type="entry name" value="YVTN repeat-like/Quinoprotein amine dehydrogenase"/>
    <property type="match status" value="1"/>
</dbReference>